<reference evidence="7 8" key="1">
    <citation type="journal article" date="2023" name="Commun. Biol.">
        <title>Reorganization of the ancestral sex-determining regions during the evolution of trioecy in Pleodorina starrii.</title>
        <authorList>
            <person name="Takahashi K."/>
            <person name="Suzuki S."/>
            <person name="Kawai-Toyooka H."/>
            <person name="Yamamoto K."/>
            <person name="Hamaji T."/>
            <person name="Ootsuki R."/>
            <person name="Yamaguchi H."/>
            <person name="Kawachi M."/>
            <person name="Higashiyama T."/>
            <person name="Nozaki H."/>
        </authorList>
    </citation>
    <scope>NUCLEOTIDE SEQUENCE [LARGE SCALE GENOMIC DNA]</scope>
    <source>
        <strain evidence="7 8">NIES-4479</strain>
    </source>
</reference>
<dbReference type="PROSITE" id="PS50297">
    <property type="entry name" value="ANK_REP_REGION"/>
    <property type="match status" value="2"/>
</dbReference>
<evidence type="ECO:0000256" key="3">
    <source>
        <dbReference type="ARBA" id="ARBA00023043"/>
    </source>
</evidence>
<protein>
    <submittedName>
        <fullName evidence="7">Acyl-CoA binding domain containing 5</fullName>
    </submittedName>
</protein>
<dbReference type="InterPro" id="IPR014352">
    <property type="entry name" value="FERM/acyl-CoA-bd_prot_sf"/>
</dbReference>
<dbReference type="Gene3D" id="1.20.80.10">
    <property type="match status" value="1"/>
</dbReference>
<evidence type="ECO:0000256" key="1">
    <source>
        <dbReference type="ARBA" id="ARBA00005567"/>
    </source>
</evidence>
<evidence type="ECO:0000256" key="2">
    <source>
        <dbReference type="ARBA" id="ARBA00022737"/>
    </source>
</evidence>
<evidence type="ECO:0000256" key="5">
    <source>
        <dbReference type="PROSITE-ProRule" id="PRU00023"/>
    </source>
</evidence>
<dbReference type="GO" id="GO:0000062">
    <property type="term" value="F:fatty-acyl-CoA binding"/>
    <property type="evidence" value="ECO:0007669"/>
    <property type="project" value="InterPro"/>
</dbReference>
<evidence type="ECO:0000313" key="8">
    <source>
        <dbReference type="Proteomes" id="UP001165080"/>
    </source>
</evidence>
<dbReference type="EMBL" id="BRXU01000007">
    <property type="protein sequence ID" value="GLC53253.1"/>
    <property type="molecule type" value="Genomic_DNA"/>
</dbReference>
<feature type="repeat" description="ANK" evidence="5">
    <location>
        <begin position="204"/>
        <end position="236"/>
    </location>
</feature>
<dbReference type="Proteomes" id="UP001165080">
    <property type="component" value="Unassembled WGS sequence"/>
</dbReference>
<dbReference type="SMART" id="SM00248">
    <property type="entry name" value="ANK"/>
    <property type="match status" value="2"/>
</dbReference>
<gene>
    <name evidence="7" type="primary">PLEST008727</name>
    <name evidence="7" type="ORF">PLESTB_000724900</name>
</gene>
<dbReference type="PANTHER" id="PTHR24119:SF0">
    <property type="entry name" value="ACYL-COA-BINDING DOMAIN-CONTAINING PROTEIN 6"/>
    <property type="match status" value="1"/>
</dbReference>
<keyword evidence="4" id="KW-0446">Lipid-binding</keyword>
<evidence type="ECO:0000313" key="7">
    <source>
        <dbReference type="EMBL" id="GLC53253.1"/>
    </source>
</evidence>
<comment type="similarity">
    <text evidence="1">Belongs to the ACBP family.</text>
</comment>
<dbReference type="Gene3D" id="1.25.40.20">
    <property type="entry name" value="Ankyrin repeat-containing domain"/>
    <property type="match status" value="2"/>
</dbReference>
<feature type="domain" description="ACB" evidence="6">
    <location>
        <begin position="14"/>
        <end position="103"/>
    </location>
</feature>
<dbReference type="AlphaFoldDB" id="A0A9W6BJQ5"/>
<comment type="caution">
    <text evidence="7">The sequence shown here is derived from an EMBL/GenBank/DDBJ whole genome shotgun (WGS) entry which is preliminary data.</text>
</comment>
<proteinExistence type="inferred from homology"/>
<dbReference type="Pfam" id="PF00887">
    <property type="entry name" value="ACBP"/>
    <property type="match status" value="1"/>
</dbReference>
<dbReference type="OrthoDB" id="346910at2759"/>
<dbReference type="PROSITE" id="PS51228">
    <property type="entry name" value="ACB_2"/>
    <property type="match status" value="1"/>
</dbReference>
<keyword evidence="3 5" id="KW-0040">ANK repeat</keyword>
<feature type="repeat" description="ANK" evidence="5">
    <location>
        <begin position="171"/>
        <end position="203"/>
    </location>
</feature>
<dbReference type="SUPFAM" id="SSF47027">
    <property type="entry name" value="Acyl-CoA binding protein"/>
    <property type="match status" value="1"/>
</dbReference>
<accession>A0A9W6BJQ5</accession>
<dbReference type="PROSITE" id="PS50088">
    <property type="entry name" value="ANK_REPEAT"/>
    <property type="match status" value="2"/>
</dbReference>
<dbReference type="Pfam" id="PF12796">
    <property type="entry name" value="Ank_2"/>
    <property type="match status" value="1"/>
</dbReference>
<dbReference type="InterPro" id="IPR000582">
    <property type="entry name" value="Acyl-CoA-binding_protein"/>
</dbReference>
<sequence length="252" mass="26036">MAEEEDLEGVATDEEDLFASAASFLAAAVTSKDPRFHDKLKLQFYGLYKQVTSGKCAGGRPGFWDVAGRAKWDAWAQLGDLPKASAMTQYVELLQKVVPEWGQGGASGSQPKAKGTMGPVFSCLAAGEEAGDGGGQAAGPKTLQEVAGEGDVDAVAGMLDAGEAVDCRDESDCTALHFAADRGSAQVARLLIGSGADVNARDADGQTPLHYAAITDHREVYDILVEAGADVSIQDSQGTTAADNAPAAWGLA</sequence>
<dbReference type="PRINTS" id="PR00689">
    <property type="entry name" value="ACOABINDINGP"/>
</dbReference>
<dbReference type="InterPro" id="IPR036770">
    <property type="entry name" value="Ankyrin_rpt-contain_sf"/>
</dbReference>
<evidence type="ECO:0000256" key="4">
    <source>
        <dbReference type="ARBA" id="ARBA00023121"/>
    </source>
</evidence>
<dbReference type="InterPro" id="IPR002110">
    <property type="entry name" value="Ankyrin_rpt"/>
</dbReference>
<keyword evidence="8" id="KW-1185">Reference proteome</keyword>
<evidence type="ECO:0000259" key="6">
    <source>
        <dbReference type="PROSITE" id="PS51228"/>
    </source>
</evidence>
<keyword evidence="2" id="KW-0677">Repeat</keyword>
<dbReference type="InterPro" id="IPR035984">
    <property type="entry name" value="Acyl-CoA-binding_sf"/>
</dbReference>
<dbReference type="SUPFAM" id="SSF48403">
    <property type="entry name" value="Ankyrin repeat"/>
    <property type="match status" value="1"/>
</dbReference>
<name>A0A9W6BJQ5_9CHLO</name>
<dbReference type="PANTHER" id="PTHR24119">
    <property type="entry name" value="ACYL-COA-BINDING DOMAIN-CONTAINING PROTEIN 6"/>
    <property type="match status" value="1"/>
</dbReference>
<organism evidence="7 8">
    <name type="scientific">Pleodorina starrii</name>
    <dbReference type="NCBI Taxonomy" id="330485"/>
    <lineage>
        <taxon>Eukaryota</taxon>
        <taxon>Viridiplantae</taxon>
        <taxon>Chlorophyta</taxon>
        <taxon>core chlorophytes</taxon>
        <taxon>Chlorophyceae</taxon>
        <taxon>CS clade</taxon>
        <taxon>Chlamydomonadales</taxon>
        <taxon>Volvocaceae</taxon>
        <taxon>Pleodorina</taxon>
    </lineage>
</organism>